<evidence type="ECO:0000256" key="1">
    <source>
        <dbReference type="SAM" id="SignalP"/>
    </source>
</evidence>
<dbReference type="Proteomes" id="UP000050277">
    <property type="component" value="Unassembled WGS sequence"/>
</dbReference>
<feature type="signal peptide" evidence="1">
    <location>
        <begin position="1"/>
        <end position="24"/>
    </location>
</feature>
<organism evidence="2 3">
    <name type="scientific">Herpetosiphon geysericola</name>
    <dbReference type="NCBI Taxonomy" id="70996"/>
    <lineage>
        <taxon>Bacteria</taxon>
        <taxon>Bacillati</taxon>
        <taxon>Chloroflexota</taxon>
        <taxon>Chloroflexia</taxon>
        <taxon>Herpetosiphonales</taxon>
        <taxon>Herpetosiphonaceae</taxon>
        <taxon>Herpetosiphon</taxon>
    </lineage>
</organism>
<dbReference type="AlphaFoldDB" id="A0A0P6YJW1"/>
<name>A0A0P6YJW1_9CHLR</name>
<proteinExistence type="predicted"/>
<accession>A0A0P6YJW1</accession>
<dbReference type="EMBL" id="LGKP01000008">
    <property type="protein sequence ID" value="KPL90908.1"/>
    <property type="molecule type" value="Genomic_DNA"/>
</dbReference>
<evidence type="ECO:0000313" key="3">
    <source>
        <dbReference type="Proteomes" id="UP000050277"/>
    </source>
</evidence>
<dbReference type="STRING" id="70996.SE18_03770"/>
<dbReference type="OrthoDB" id="1488570at2"/>
<feature type="chain" id="PRO_5006133676" evidence="1">
    <location>
        <begin position="25"/>
        <end position="584"/>
    </location>
</feature>
<dbReference type="RefSeq" id="WP_054533084.1">
    <property type="nucleotide sequence ID" value="NZ_LGKP01000008.1"/>
</dbReference>
<sequence>MRRSVCYQLIVLLLGLSACGTKPAQHPTTTSIPAETPAILAAAVTPEARDYPLLTAYQQAVDAALTAKPPVLTLASLDSQQAMAQIVALNEPKLQSQFVEQNGIPFRNEVFGVVPVRESDIIEATAQCLQVSCYRVEIYNFALNLTLAVTVDISNQKVIVVERLANSQPDIPEHLTAVAREIASNAAEVEQALGYQPSSDQAVMANTKTSLNATRCERSLHLCVAPTFVDGERALWAIVDLTDTRLVGVRWTNVGATGPAVTEKGMQNEAVLKYCDHTTRLERDGWAFDYMLTSSDGLRISEVSYQGKPLFKSAKLVDWHVNYSERDGFGYSDAVGCPYFSQAAVIAVEPPMIGELIENDQVVGFQLVQEFWSELWPEPCNYYYEQAFQFYFDGRFRPAIASVGRGCGDDGTYRPVTRISLADTGTISAWDGSQWQSWETEQWQGADTRQIHPDGAEYRLDFANGGSYSIATGRGQFGDGGRGDQAFLYATLDHPERDEGESDMVTIGPCCNTDANQGPEQFIDNPAETISNQHIVLWYVAQLKNDDTPGSQYCWAESVLRRGVYVPEEYPCWSGPLFRPERGK</sequence>
<keyword evidence="1" id="KW-0732">Signal</keyword>
<reference evidence="2 3" key="1">
    <citation type="submission" date="2015-07" db="EMBL/GenBank/DDBJ databases">
        <title>Whole genome sequence of Herpetosiphon geysericola DSM 7119.</title>
        <authorList>
            <person name="Hemp J."/>
            <person name="Ward L.M."/>
            <person name="Pace L.A."/>
            <person name="Fischer W.W."/>
        </authorList>
    </citation>
    <scope>NUCLEOTIDE SEQUENCE [LARGE SCALE GENOMIC DNA]</scope>
    <source>
        <strain evidence="2 3">DSM 7119</strain>
    </source>
</reference>
<dbReference type="SUPFAM" id="SSF49998">
    <property type="entry name" value="Amine oxidase catalytic domain"/>
    <property type="match status" value="2"/>
</dbReference>
<dbReference type="GO" id="GO:0009308">
    <property type="term" value="P:amine metabolic process"/>
    <property type="evidence" value="ECO:0007669"/>
    <property type="project" value="InterPro"/>
</dbReference>
<dbReference type="GO" id="GO:0005507">
    <property type="term" value="F:copper ion binding"/>
    <property type="evidence" value="ECO:0007669"/>
    <property type="project" value="InterPro"/>
</dbReference>
<evidence type="ECO:0000313" key="2">
    <source>
        <dbReference type="EMBL" id="KPL90908.1"/>
    </source>
</evidence>
<dbReference type="PROSITE" id="PS51257">
    <property type="entry name" value="PROKAR_LIPOPROTEIN"/>
    <property type="match status" value="1"/>
</dbReference>
<comment type="caution">
    <text evidence="2">The sequence shown here is derived from an EMBL/GenBank/DDBJ whole genome shotgun (WGS) entry which is preliminary data.</text>
</comment>
<dbReference type="GO" id="GO:0008131">
    <property type="term" value="F:primary methylamine oxidase activity"/>
    <property type="evidence" value="ECO:0007669"/>
    <property type="project" value="InterPro"/>
</dbReference>
<dbReference type="PATRIC" id="fig|70996.4.peg.5236"/>
<protein>
    <submittedName>
        <fullName evidence="2">Uncharacterized protein</fullName>
    </submittedName>
</protein>
<keyword evidence="3" id="KW-1185">Reference proteome</keyword>
<gene>
    <name evidence="2" type="ORF">SE18_03770</name>
</gene>
<dbReference type="GO" id="GO:0048038">
    <property type="term" value="F:quinone binding"/>
    <property type="evidence" value="ECO:0007669"/>
    <property type="project" value="InterPro"/>
</dbReference>
<dbReference type="InterPro" id="IPR036460">
    <property type="entry name" value="Cu_amine_oxidase_C_sf"/>
</dbReference>